<keyword evidence="1" id="KW-1133">Transmembrane helix</keyword>
<reference evidence="2 3" key="1">
    <citation type="submission" date="2024-09" db="EMBL/GenBank/DDBJ databases">
        <title>Chromosome-scale assembly of Riccia fluitans.</title>
        <authorList>
            <person name="Paukszto L."/>
            <person name="Sawicki J."/>
            <person name="Karawczyk K."/>
            <person name="Piernik-Szablinska J."/>
            <person name="Szczecinska M."/>
            <person name="Mazdziarz M."/>
        </authorList>
    </citation>
    <scope>NUCLEOTIDE SEQUENCE [LARGE SCALE GENOMIC DNA]</scope>
    <source>
        <strain evidence="2">Rf_01</strain>
        <tissue evidence="2">Aerial parts of the thallus</tissue>
    </source>
</reference>
<accession>A0ABD1YUN2</accession>
<keyword evidence="3" id="KW-1185">Reference proteome</keyword>
<dbReference type="Proteomes" id="UP001605036">
    <property type="component" value="Unassembled WGS sequence"/>
</dbReference>
<evidence type="ECO:0000256" key="1">
    <source>
        <dbReference type="SAM" id="Phobius"/>
    </source>
</evidence>
<evidence type="ECO:0000313" key="3">
    <source>
        <dbReference type="Proteomes" id="UP001605036"/>
    </source>
</evidence>
<feature type="transmembrane region" description="Helical" evidence="1">
    <location>
        <begin position="53"/>
        <end position="85"/>
    </location>
</feature>
<evidence type="ECO:0008006" key="4">
    <source>
        <dbReference type="Google" id="ProtNLM"/>
    </source>
</evidence>
<gene>
    <name evidence="2" type="ORF">R1flu_005717</name>
</gene>
<keyword evidence="1" id="KW-0472">Membrane</keyword>
<dbReference type="EMBL" id="JBHFFA010000003">
    <property type="protein sequence ID" value="KAL2634238.1"/>
    <property type="molecule type" value="Genomic_DNA"/>
</dbReference>
<protein>
    <recommendedName>
        <fullName evidence="4">Transmembrane protein</fullName>
    </recommendedName>
</protein>
<comment type="caution">
    <text evidence="2">The sequence shown here is derived from an EMBL/GenBank/DDBJ whole genome shotgun (WGS) entry which is preliminary data.</text>
</comment>
<proteinExistence type="predicted"/>
<evidence type="ECO:0000313" key="2">
    <source>
        <dbReference type="EMBL" id="KAL2634238.1"/>
    </source>
</evidence>
<sequence length="125" mass="13013">MDSGDDERFPICTMGCGFLWGFVGGLAGFVLFIMFGVFALVPAGPFEERDKTLGIVLVVLGLSGISTLAGYICVGIPCAGVGYVADKTLSNGRKFISEILENGRTGGGELSNRLRSCHSSVGLGT</sequence>
<dbReference type="AlphaFoldDB" id="A0ABD1YUN2"/>
<organism evidence="2 3">
    <name type="scientific">Riccia fluitans</name>
    <dbReference type="NCBI Taxonomy" id="41844"/>
    <lineage>
        <taxon>Eukaryota</taxon>
        <taxon>Viridiplantae</taxon>
        <taxon>Streptophyta</taxon>
        <taxon>Embryophyta</taxon>
        <taxon>Marchantiophyta</taxon>
        <taxon>Marchantiopsida</taxon>
        <taxon>Marchantiidae</taxon>
        <taxon>Marchantiales</taxon>
        <taxon>Ricciaceae</taxon>
        <taxon>Riccia</taxon>
    </lineage>
</organism>
<feature type="transmembrane region" description="Helical" evidence="1">
    <location>
        <begin position="18"/>
        <end position="41"/>
    </location>
</feature>
<name>A0ABD1YUN2_9MARC</name>
<keyword evidence="1" id="KW-0812">Transmembrane</keyword>